<dbReference type="Proteomes" id="UP000230750">
    <property type="component" value="Unassembled WGS sequence"/>
</dbReference>
<gene>
    <name evidence="3" type="ORF">BSL78_08416</name>
</gene>
<reference evidence="3 4" key="1">
    <citation type="journal article" date="2017" name="PLoS Biol.">
        <title>The sea cucumber genome provides insights into morphological evolution and visceral regeneration.</title>
        <authorList>
            <person name="Zhang X."/>
            <person name="Sun L."/>
            <person name="Yuan J."/>
            <person name="Sun Y."/>
            <person name="Gao Y."/>
            <person name="Zhang L."/>
            <person name="Li S."/>
            <person name="Dai H."/>
            <person name="Hamel J.F."/>
            <person name="Liu C."/>
            <person name="Yu Y."/>
            <person name="Liu S."/>
            <person name="Lin W."/>
            <person name="Guo K."/>
            <person name="Jin S."/>
            <person name="Xu P."/>
            <person name="Storey K.B."/>
            <person name="Huan P."/>
            <person name="Zhang T."/>
            <person name="Zhou Y."/>
            <person name="Zhang J."/>
            <person name="Lin C."/>
            <person name="Li X."/>
            <person name="Xing L."/>
            <person name="Huo D."/>
            <person name="Sun M."/>
            <person name="Wang L."/>
            <person name="Mercier A."/>
            <person name="Li F."/>
            <person name="Yang H."/>
            <person name="Xiang J."/>
        </authorList>
    </citation>
    <scope>NUCLEOTIDE SEQUENCE [LARGE SCALE GENOMIC DNA]</scope>
    <source>
        <strain evidence="3">Shaxun</strain>
        <tissue evidence="3">Muscle</tissue>
    </source>
</reference>
<keyword evidence="4" id="KW-1185">Reference proteome</keyword>
<dbReference type="EMBL" id="MRZV01000238">
    <property type="protein sequence ID" value="PIK54679.1"/>
    <property type="molecule type" value="Genomic_DNA"/>
</dbReference>
<feature type="coiled-coil region" evidence="1">
    <location>
        <begin position="69"/>
        <end position="123"/>
    </location>
</feature>
<name>A0A2G8L343_STIJA</name>
<protein>
    <submittedName>
        <fullName evidence="3">Uncharacterized protein</fullName>
    </submittedName>
</protein>
<dbReference type="Gene3D" id="1.20.5.1180">
    <property type="entry name" value="Geminin coiled-coil domain"/>
    <property type="match status" value="1"/>
</dbReference>
<comment type="caution">
    <text evidence="3">The sequence shown here is derived from an EMBL/GenBank/DDBJ whole genome shotgun (WGS) entry which is preliminary data.</text>
</comment>
<dbReference type="GO" id="GO:0000281">
    <property type="term" value="P:mitotic cytokinesis"/>
    <property type="evidence" value="ECO:0007669"/>
    <property type="project" value="InterPro"/>
</dbReference>
<dbReference type="GO" id="GO:0051896">
    <property type="term" value="P:regulation of phosphatidylinositol 3-kinase/protein kinase B signal transduction"/>
    <property type="evidence" value="ECO:0007669"/>
    <property type="project" value="InterPro"/>
</dbReference>
<accession>A0A2G8L343</accession>
<feature type="compositionally biased region" description="Basic residues" evidence="2">
    <location>
        <begin position="224"/>
        <end position="238"/>
    </location>
</feature>
<dbReference type="PANTHER" id="PTHR31838">
    <property type="entry name" value="CENTROSOMAL PROTEIN OF 55 KDA"/>
    <property type="match status" value="1"/>
</dbReference>
<proteinExistence type="predicted"/>
<feature type="coiled-coil region" evidence="1">
    <location>
        <begin position="169"/>
        <end position="203"/>
    </location>
</feature>
<dbReference type="AlphaFoldDB" id="A0A2G8L343"/>
<feature type="compositionally biased region" description="Polar residues" evidence="2">
    <location>
        <begin position="239"/>
        <end position="249"/>
    </location>
</feature>
<organism evidence="3 4">
    <name type="scientific">Stichopus japonicus</name>
    <name type="common">Sea cucumber</name>
    <dbReference type="NCBI Taxonomy" id="307972"/>
    <lineage>
        <taxon>Eukaryota</taxon>
        <taxon>Metazoa</taxon>
        <taxon>Echinodermata</taxon>
        <taxon>Eleutherozoa</taxon>
        <taxon>Echinozoa</taxon>
        <taxon>Holothuroidea</taxon>
        <taxon>Aspidochirotacea</taxon>
        <taxon>Aspidochirotida</taxon>
        <taxon>Stichopodidae</taxon>
        <taxon>Apostichopus</taxon>
    </lineage>
</organism>
<sequence length="332" mass="38925">MSVSPPILQHMENLENISADSTPCTSATNVGDNQTCERRILEQLRDVTVMNDKWQKYNKERERYVDGIRRDLEKTKKKLQARDKELMEMKARERELEKTIRDNQNTIRNFSKLMDDLDEKEAKERTLSMRVCELEKEVDSLRRMNNTTEANAENEQLLQQQLQICIEDFKTEKKEKNKYKQEAINLRKKSMEAESLLQDYQEKIALIKSLEFPTMAREDEERYRHQRRQSSAHPRRQTNCKTPKPSSWPHQSDLLMFGDVIEADSTSIQGSQSDSAVEDRAVEQVGATARVPVKPLFELFPQLKLPSRSSESAFEMDSVFEHEHDEGELIRR</sequence>
<evidence type="ECO:0000313" key="4">
    <source>
        <dbReference type="Proteomes" id="UP000230750"/>
    </source>
</evidence>
<feature type="region of interest" description="Disordered" evidence="2">
    <location>
        <begin position="218"/>
        <end position="249"/>
    </location>
</feature>
<dbReference type="PANTHER" id="PTHR31838:SF1">
    <property type="entry name" value="CENTROSOMAL PROTEIN OF 55 KDA"/>
    <property type="match status" value="1"/>
</dbReference>
<evidence type="ECO:0000256" key="2">
    <source>
        <dbReference type="SAM" id="MobiDB-lite"/>
    </source>
</evidence>
<dbReference type="OrthoDB" id="6066489at2759"/>
<evidence type="ECO:0000313" key="3">
    <source>
        <dbReference type="EMBL" id="PIK54679.1"/>
    </source>
</evidence>
<evidence type="ECO:0000256" key="1">
    <source>
        <dbReference type="SAM" id="Coils"/>
    </source>
</evidence>
<dbReference type="InterPro" id="IPR038926">
    <property type="entry name" value="CEP55"/>
</dbReference>
<keyword evidence="1" id="KW-0175">Coiled coil</keyword>